<dbReference type="EMBL" id="JBHUFV010000045">
    <property type="protein sequence ID" value="MFD1935605.1"/>
    <property type="molecule type" value="Genomic_DNA"/>
</dbReference>
<dbReference type="Proteomes" id="UP001597368">
    <property type="component" value="Unassembled WGS sequence"/>
</dbReference>
<organism evidence="2 3">
    <name type="scientific">Nonomuraea mangrovi</name>
    <dbReference type="NCBI Taxonomy" id="2316207"/>
    <lineage>
        <taxon>Bacteria</taxon>
        <taxon>Bacillati</taxon>
        <taxon>Actinomycetota</taxon>
        <taxon>Actinomycetes</taxon>
        <taxon>Streptosporangiales</taxon>
        <taxon>Streptosporangiaceae</taxon>
        <taxon>Nonomuraea</taxon>
    </lineage>
</organism>
<proteinExistence type="predicted"/>
<evidence type="ECO:0000313" key="3">
    <source>
        <dbReference type="Proteomes" id="UP001597368"/>
    </source>
</evidence>
<evidence type="ECO:0000259" key="1">
    <source>
        <dbReference type="Pfam" id="PF00733"/>
    </source>
</evidence>
<name>A0ABW4T3A4_9ACTN</name>
<dbReference type="Gene3D" id="3.40.50.620">
    <property type="entry name" value="HUPs"/>
    <property type="match status" value="1"/>
</dbReference>
<evidence type="ECO:0000313" key="2">
    <source>
        <dbReference type="EMBL" id="MFD1935605.1"/>
    </source>
</evidence>
<sequence length="569" mass="61632">MRVFLAVAAKPHQRAAVQHAVQRARDAITAAFPVRPELIRATEWRAAHGGVHLLAWTNEPDWSPSAAPDGVIAVAGHHPGDVRALTGDAAGEPGCFAAFRADEDGISASTSLAPADPVYYAETSEFHVVGNRALLVRLAAFGDIRHDVPALQSLARQGYFLSEETPYAGVRSLPPASRLVAGERLTITTDPLPEGVNRTGSQRVAAGLLAAVEPLLQTPDPVRLTLTGGRDSRLIAALLHAAGIPFHAVTSGFDDHPDVVVARQVAAALGVEHEVQAPPLTPRSELRVAHPADRVDNVLRVCEGMLSAYENITGDGAYSLRPSLGGHNGEILRGGYLSGMEEATPEAVRRRTQSLFLAHRALFTDAANAHAEELAWRSDTLHVPDHLYLRFRVGRWHAASRAAMLRRGTPVQPFLDNRVIAAALALDPGFRRSERLVHKLIKTFAPALAAVPLEGGQWRFRSEGRLARLWSSAQRLPSRRQDKPWNWRAEPGEEIAGELERAIMSSPDLGEIVRLDKVPALFDGGKLTKAPLVWHLYTVAGLLSTDVTGPRPAARETLLVQTRRPKVTS</sequence>
<protein>
    <submittedName>
        <fullName evidence="2">Asparagine synthase-related protein</fullName>
    </submittedName>
</protein>
<gene>
    <name evidence="2" type="ORF">ACFSKW_29460</name>
</gene>
<comment type="caution">
    <text evidence="2">The sequence shown here is derived from an EMBL/GenBank/DDBJ whole genome shotgun (WGS) entry which is preliminary data.</text>
</comment>
<dbReference type="Pfam" id="PF00733">
    <property type="entry name" value="Asn_synthase"/>
    <property type="match status" value="1"/>
</dbReference>
<dbReference type="InterPro" id="IPR014729">
    <property type="entry name" value="Rossmann-like_a/b/a_fold"/>
</dbReference>
<dbReference type="SUPFAM" id="SSF52402">
    <property type="entry name" value="Adenine nucleotide alpha hydrolases-like"/>
    <property type="match status" value="1"/>
</dbReference>
<feature type="domain" description="Asparagine synthetase" evidence="1">
    <location>
        <begin position="205"/>
        <end position="275"/>
    </location>
</feature>
<dbReference type="InterPro" id="IPR001962">
    <property type="entry name" value="Asn_synthase"/>
</dbReference>
<reference evidence="3" key="1">
    <citation type="journal article" date="2019" name="Int. J. Syst. Evol. Microbiol.">
        <title>The Global Catalogue of Microorganisms (GCM) 10K type strain sequencing project: providing services to taxonomists for standard genome sequencing and annotation.</title>
        <authorList>
            <consortium name="The Broad Institute Genomics Platform"/>
            <consortium name="The Broad Institute Genome Sequencing Center for Infectious Disease"/>
            <person name="Wu L."/>
            <person name="Ma J."/>
        </authorList>
    </citation>
    <scope>NUCLEOTIDE SEQUENCE [LARGE SCALE GENOMIC DNA]</scope>
    <source>
        <strain evidence="3">ICMP 6774ER</strain>
    </source>
</reference>
<dbReference type="RefSeq" id="WP_379575723.1">
    <property type="nucleotide sequence ID" value="NZ_JBHUFV010000045.1"/>
</dbReference>
<accession>A0ABW4T3A4</accession>
<keyword evidence="3" id="KW-1185">Reference proteome</keyword>